<dbReference type="AlphaFoldDB" id="A0A075LQH2"/>
<evidence type="ECO:0000313" key="1">
    <source>
        <dbReference type="EMBL" id="AIF68559.1"/>
    </source>
</evidence>
<reference evidence="1 2" key="2">
    <citation type="journal article" date="2015" name="Genome Announc.">
        <title>Complete Genome Sequence of Hyperthermophilic Piezophilic Archaeon Palaeococcus pacificus DY20341T, Isolated from Deep-Sea Hydrothermal Sediments.</title>
        <authorList>
            <person name="Zeng X."/>
            <person name="Jebbar M."/>
            <person name="Shao Z."/>
        </authorList>
    </citation>
    <scope>NUCLEOTIDE SEQUENCE [LARGE SCALE GENOMIC DNA]</scope>
    <source>
        <strain evidence="1 2">DY20341</strain>
    </source>
</reference>
<evidence type="ECO:0000313" key="2">
    <source>
        <dbReference type="Proteomes" id="UP000027981"/>
    </source>
</evidence>
<dbReference type="OrthoDB" id="96080at2157"/>
<dbReference type="STRING" id="1343739.PAP_00565"/>
<dbReference type="KEGG" id="ppac:PAP_00565"/>
<name>A0A075LQH2_9EURY</name>
<protein>
    <recommendedName>
        <fullName evidence="3">KaiC-like domain-containing protein</fullName>
    </recommendedName>
</protein>
<gene>
    <name evidence="1" type="ORF">PAP_00565</name>
</gene>
<accession>A0A075LQH2</accession>
<dbReference type="RefSeq" id="WP_048164041.1">
    <property type="nucleotide sequence ID" value="NZ_CP006019.1"/>
</dbReference>
<evidence type="ECO:0008006" key="3">
    <source>
        <dbReference type="Google" id="ProtNLM"/>
    </source>
</evidence>
<keyword evidence="2" id="KW-1185">Reference proteome</keyword>
<proteinExistence type="predicted"/>
<dbReference type="Gene3D" id="3.40.50.300">
    <property type="entry name" value="P-loop containing nucleotide triphosphate hydrolases"/>
    <property type="match status" value="1"/>
</dbReference>
<organism evidence="1 2">
    <name type="scientific">Palaeococcus pacificus DY20341</name>
    <dbReference type="NCBI Taxonomy" id="1343739"/>
    <lineage>
        <taxon>Archaea</taxon>
        <taxon>Methanobacteriati</taxon>
        <taxon>Methanobacteriota</taxon>
        <taxon>Thermococci</taxon>
        <taxon>Thermococcales</taxon>
        <taxon>Thermococcaceae</taxon>
        <taxon>Palaeococcus</taxon>
    </lineage>
</organism>
<dbReference type="InterPro" id="IPR027417">
    <property type="entry name" value="P-loop_NTPase"/>
</dbReference>
<dbReference type="Proteomes" id="UP000027981">
    <property type="component" value="Chromosome"/>
</dbReference>
<dbReference type="GeneID" id="24841249"/>
<dbReference type="HOGENOM" id="CLU_091235_0_0_2"/>
<dbReference type="EMBL" id="CP006019">
    <property type="protein sequence ID" value="AIF68559.1"/>
    <property type="molecule type" value="Genomic_DNA"/>
</dbReference>
<reference evidence="2" key="1">
    <citation type="submission" date="2013-06" db="EMBL/GenBank/DDBJ databases">
        <title>Complete Genome Sequence of Hyperthermophilic Palaeococcus pacificus DY20341T, Isolated from a Deep-Sea Hydrothermal Sediments.</title>
        <authorList>
            <person name="Zeng X."/>
            <person name="Shao Z."/>
        </authorList>
    </citation>
    <scope>NUCLEOTIDE SEQUENCE [LARGE SCALE GENOMIC DNA]</scope>
    <source>
        <strain evidence="2">DY20341</strain>
    </source>
</reference>
<dbReference type="eggNOG" id="arCOG03810">
    <property type="taxonomic scope" value="Archaea"/>
</dbReference>
<sequence length="219" mass="25039">MNINELLKSIPRNGVLSIIERDLESNGELFGLLLLKKLLEEGKTVFVIVYDPILVFKENLEILGVDFEGVLGKNLFVFDVFGSIHRIERDFDGVYQVKGYIDDSVFVSKFRELLLNVMKGRNDAKELWFFTYLSSSVCKLFSKPIKTYKLILSAKYESKHCVEDIRAVAIYNSWECPELEGIIYSYSDIVIETFFKDGQKVGIITKGGEEIIFDLFGGD</sequence>